<evidence type="ECO:0000256" key="4">
    <source>
        <dbReference type="ARBA" id="ARBA00023014"/>
    </source>
</evidence>
<evidence type="ECO:0000313" key="7">
    <source>
        <dbReference type="Proteomes" id="UP000008136"/>
    </source>
</evidence>
<dbReference type="Pfam" id="PF00037">
    <property type="entry name" value="Fer4"/>
    <property type="match status" value="1"/>
</dbReference>
<protein>
    <submittedName>
        <fullName evidence="6">4Fe-4S ferredoxin iron-sulfur binding domain-containing protein</fullName>
    </submittedName>
</protein>
<evidence type="ECO:0000256" key="3">
    <source>
        <dbReference type="ARBA" id="ARBA00023004"/>
    </source>
</evidence>
<evidence type="ECO:0000256" key="2">
    <source>
        <dbReference type="ARBA" id="ARBA00022723"/>
    </source>
</evidence>
<keyword evidence="1" id="KW-0004">4Fe-4S</keyword>
<dbReference type="KEGG" id="ave:Arcve_0740"/>
<dbReference type="PROSITE" id="PS51379">
    <property type="entry name" value="4FE4S_FER_2"/>
    <property type="match status" value="3"/>
</dbReference>
<dbReference type="GO" id="GO:0016491">
    <property type="term" value="F:oxidoreductase activity"/>
    <property type="evidence" value="ECO:0007669"/>
    <property type="project" value="UniProtKB-ARBA"/>
</dbReference>
<proteinExistence type="predicted"/>
<evidence type="ECO:0000256" key="1">
    <source>
        <dbReference type="ARBA" id="ARBA00022485"/>
    </source>
</evidence>
<dbReference type="PROSITE" id="PS00198">
    <property type="entry name" value="4FE4S_FER_1"/>
    <property type="match status" value="1"/>
</dbReference>
<gene>
    <name evidence="6" type="ordered locus">Arcve_0740</name>
</gene>
<keyword evidence="4" id="KW-0411">Iron-sulfur</keyword>
<dbReference type="CDD" id="cd10551">
    <property type="entry name" value="PsrB"/>
    <property type="match status" value="1"/>
</dbReference>
<dbReference type="GeneID" id="10393841"/>
<feature type="domain" description="4Fe-4S ferredoxin-type" evidence="5">
    <location>
        <begin position="36"/>
        <end position="65"/>
    </location>
</feature>
<organism evidence="6 7">
    <name type="scientific">Archaeoglobus veneficus (strain DSM 11195 / SNP6)</name>
    <dbReference type="NCBI Taxonomy" id="693661"/>
    <lineage>
        <taxon>Archaea</taxon>
        <taxon>Methanobacteriati</taxon>
        <taxon>Methanobacteriota</taxon>
        <taxon>Archaeoglobi</taxon>
        <taxon>Archaeoglobales</taxon>
        <taxon>Archaeoglobaceae</taxon>
        <taxon>Archaeoglobus</taxon>
    </lineage>
</organism>
<dbReference type="AlphaFoldDB" id="F2KRJ3"/>
<dbReference type="OrthoDB" id="2837at2157"/>
<dbReference type="InterPro" id="IPR050954">
    <property type="entry name" value="ET_IronSulfur_Cluster-Binding"/>
</dbReference>
<dbReference type="RefSeq" id="WP_013683430.1">
    <property type="nucleotide sequence ID" value="NC_015320.1"/>
</dbReference>
<accession>F2KRJ3</accession>
<feature type="domain" description="4Fe-4S ferredoxin-type" evidence="5">
    <location>
        <begin position="138"/>
        <end position="167"/>
    </location>
</feature>
<dbReference type="eggNOG" id="arCOG01500">
    <property type="taxonomic scope" value="Archaea"/>
</dbReference>
<evidence type="ECO:0000313" key="6">
    <source>
        <dbReference type="EMBL" id="AEA46758.1"/>
    </source>
</evidence>
<dbReference type="EMBL" id="CP002588">
    <property type="protein sequence ID" value="AEA46758.1"/>
    <property type="molecule type" value="Genomic_DNA"/>
</dbReference>
<dbReference type="InterPro" id="IPR017896">
    <property type="entry name" value="4Fe4S_Fe-S-bd"/>
</dbReference>
<sequence length="243" mass="27133">MNLNRREFIKLGLKAAVVAGGIAAVSASLSPKEKYWGFVVDLTRCIGCGKCVQACRTENKVPEGFYRTWVERYTVTEEGQVLVDSPKMGEEGYTPYPPETDISKIKGGYFVPKLCNQCENAPCVAVCPVGATYMTDDGVVLVDYEKCIGCGYCVSACPYGARYLYPEDGESEYMRGKVDKCTWCYHRVVRGLEPACVYVCPTKARVFGNVLDPNSDVRKYYRLKLKQPRPKTGADPKLYYYTG</sequence>
<name>F2KRJ3_ARCVS</name>
<dbReference type="Proteomes" id="UP000008136">
    <property type="component" value="Chromosome"/>
</dbReference>
<dbReference type="InterPro" id="IPR017900">
    <property type="entry name" value="4Fe4S_Fe_S_CS"/>
</dbReference>
<dbReference type="GO" id="GO:0051539">
    <property type="term" value="F:4 iron, 4 sulfur cluster binding"/>
    <property type="evidence" value="ECO:0007669"/>
    <property type="project" value="UniProtKB-KW"/>
</dbReference>
<dbReference type="InterPro" id="IPR006311">
    <property type="entry name" value="TAT_signal"/>
</dbReference>
<keyword evidence="7" id="KW-1185">Reference proteome</keyword>
<dbReference type="STRING" id="693661.Arcve_0740"/>
<dbReference type="Gene3D" id="3.30.70.20">
    <property type="match status" value="2"/>
</dbReference>
<feature type="domain" description="4Fe-4S ferredoxin-type" evidence="5">
    <location>
        <begin position="106"/>
        <end position="137"/>
    </location>
</feature>
<dbReference type="PROSITE" id="PS51318">
    <property type="entry name" value="TAT"/>
    <property type="match status" value="1"/>
</dbReference>
<dbReference type="GO" id="GO:0046872">
    <property type="term" value="F:metal ion binding"/>
    <property type="evidence" value="ECO:0007669"/>
    <property type="project" value="UniProtKB-KW"/>
</dbReference>
<reference evidence="6 7" key="1">
    <citation type="submission" date="2011-03" db="EMBL/GenBank/DDBJ databases">
        <title>The complete genome of Archaeoglobus veneficus SNP6.</title>
        <authorList>
            <consortium name="US DOE Joint Genome Institute (JGI-PGF)"/>
            <person name="Lucas S."/>
            <person name="Copeland A."/>
            <person name="Lapidus A."/>
            <person name="Bruce D."/>
            <person name="Goodwin L."/>
            <person name="Pitluck S."/>
            <person name="Kyrpides N."/>
            <person name="Mavromatis K."/>
            <person name="Pagani I."/>
            <person name="Ivanova N."/>
            <person name="Mikhailova N."/>
            <person name="Lu M."/>
            <person name="Detter J.C."/>
            <person name="Tapia R."/>
            <person name="Han C."/>
            <person name="Land M."/>
            <person name="Hauser L."/>
            <person name="Markowitz V."/>
            <person name="Cheng J.-F."/>
            <person name="Hugenholtz P."/>
            <person name="Woyke T."/>
            <person name="Wu D."/>
            <person name="Spring S."/>
            <person name="Brambilla E."/>
            <person name="Klenk H.-P."/>
            <person name="Eisen J.A."/>
        </authorList>
    </citation>
    <scope>NUCLEOTIDE SEQUENCE [LARGE SCALE GENOMIC DNA]</scope>
    <source>
        <strain>SNP6</strain>
    </source>
</reference>
<dbReference type="SUPFAM" id="SSF54862">
    <property type="entry name" value="4Fe-4S ferredoxins"/>
    <property type="match status" value="1"/>
</dbReference>
<dbReference type="PANTHER" id="PTHR43177:SF3">
    <property type="entry name" value="PROTEIN NRFC HOMOLOG"/>
    <property type="match status" value="1"/>
</dbReference>
<dbReference type="PANTHER" id="PTHR43177">
    <property type="entry name" value="PROTEIN NRFC"/>
    <property type="match status" value="1"/>
</dbReference>
<keyword evidence="2" id="KW-0479">Metal-binding</keyword>
<keyword evidence="3" id="KW-0408">Iron</keyword>
<evidence type="ECO:0000259" key="5">
    <source>
        <dbReference type="PROSITE" id="PS51379"/>
    </source>
</evidence>
<dbReference type="HOGENOM" id="CLU_043374_1_1_2"/>
<dbReference type="Pfam" id="PF13247">
    <property type="entry name" value="Fer4_11"/>
    <property type="match status" value="1"/>
</dbReference>